<evidence type="ECO:0000313" key="1">
    <source>
        <dbReference type="EMBL" id="RIB11218.1"/>
    </source>
</evidence>
<reference evidence="1 2" key="1">
    <citation type="submission" date="2018-06" db="EMBL/GenBank/DDBJ databases">
        <title>Comparative genomics reveals the genomic features of Rhizophagus irregularis, R. cerebriforme, R. diaphanum and Gigaspora rosea, and their symbiotic lifestyle signature.</title>
        <authorList>
            <person name="Morin E."/>
            <person name="San Clemente H."/>
            <person name="Chen E.C.H."/>
            <person name="De La Providencia I."/>
            <person name="Hainaut M."/>
            <person name="Kuo A."/>
            <person name="Kohler A."/>
            <person name="Murat C."/>
            <person name="Tang N."/>
            <person name="Roy S."/>
            <person name="Loubradou J."/>
            <person name="Henrissat B."/>
            <person name="Grigoriev I.V."/>
            <person name="Corradi N."/>
            <person name="Roux C."/>
            <person name="Martin F.M."/>
        </authorList>
    </citation>
    <scope>NUCLEOTIDE SEQUENCE [LARGE SCALE GENOMIC DNA]</scope>
    <source>
        <strain evidence="1 2">DAOM 194757</strain>
    </source>
</reference>
<sequence length="153" mass="17646">MACIIPDRKILKPEKDQFGIIGIQIAGNMMHLNVLVRDKTNINRYYHIQSAEIPVQVSDPNIVTNFIEILHNILITNITLLYHGTAELKQIMEKSEAKNIHLKPELKKNKSHDFEKIKSKKITTNYPEQLQIFLLTKYMMASVSTKIENSNDT</sequence>
<keyword evidence="2" id="KW-1185">Reference proteome</keyword>
<dbReference type="EMBL" id="QKWP01001160">
    <property type="protein sequence ID" value="RIB11218.1"/>
    <property type="molecule type" value="Genomic_DNA"/>
</dbReference>
<gene>
    <name evidence="1" type="ORF">C2G38_2204039</name>
</gene>
<dbReference type="OrthoDB" id="2387908at2759"/>
<dbReference type="AlphaFoldDB" id="A0A397UPK9"/>
<dbReference type="Proteomes" id="UP000266673">
    <property type="component" value="Unassembled WGS sequence"/>
</dbReference>
<name>A0A397UPK9_9GLOM</name>
<accession>A0A397UPK9</accession>
<protein>
    <submittedName>
        <fullName evidence="1">Uncharacterized protein</fullName>
    </submittedName>
</protein>
<organism evidence="1 2">
    <name type="scientific">Gigaspora rosea</name>
    <dbReference type="NCBI Taxonomy" id="44941"/>
    <lineage>
        <taxon>Eukaryota</taxon>
        <taxon>Fungi</taxon>
        <taxon>Fungi incertae sedis</taxon>
        <taxon>Mucoromycota</taxon>
        <taxon>Glomeromycotina</taxon>
        <taxon>Glomeromycetes</taxon>
        <taxon>Diversisporales</taxon>
        <taxon>Gigasporaceae</taxon>
        <taxon>Gigaspora</taxon>
    </lineage>
</organism>
<proteinExistence type="predicted"/>
<evidence type="ECO:0000313" key="2">
    <source>
        <dbReference type="Proteomes" id="UP000266673"/>
    </source>
</evidence>
<comment type="caution">
    <text evidence="1">The sequence shown here is derived from an EMBL/GenBank/DDBJ whole genome shotgun (WGS) entry which is preliminary data.</text>
</comment>